<dbReference type="Gene3D" id="2.40.160.10">
    <property type="entry name" value="Porin"/>
    <property type="match status" value="1"/>
</dbReference>
<protein>
    <submittedName>
        <fullName evidence="2">Uncharacterized protein</fullName>
    </submittedName>
</protein>
<dbReference type="OrthoDB" id="7827681at2759"/>
<dbReference type="InterPro" id="IPR027246">
    <property type="entry name" value="Porin_Euk/Tom40"/>
</dbReference>
<organism evidence="2 3">
    <name type="scientific">Acer yangbiense</name>
    <dbReference type="NCBI Taxonomy" id="1000413"/>
    <lineage>
        <taxon>Eukaryota</taxon>
        <taxon>Viridiplantae</taxon>
        <taxon>Streptophyta</taxon>
        <taxon>Embryophyta</taxon>
        <taxon>Tracheophyta</taxon>
        <taxon>Spermatophyta</taxon>
        <taxon>Magnoliopsida</taxon>
        <taxon>eudicotyledons</taxon>
        <taxon>Gunneridae</taxon>
        <taxon>Pentapetalae</taxon>
        <taxon>rosids</taxon>
        <taxon>malvids</taxon>
        <taxon>Sapindales</taxon>
        <taxon>Sapindaceae</taxon>
        <taxon>Hippocastanoideae</taxon>
        <taxon>Acereae</taxon>
        <taxon>Acer</taxon>
    </lineage>
</organism>
<dbReference type="AlphaFoldDB" id="A0A5C7H0Y5"/>
<dbReference type="EMBL" id="VAHF01000011">
    <property type="protein sequence ID" value="TXG50425.1"/>
    <property type="molecule type" value="Genomic_DNA"/>
</dbReference>
<gene>
    <name evidence="2" type="ORF">EZV62_022949</name>
</gene>
<dbReference type="GO" id="GO:0005741">
    <property type="term" value="C:mitochondrial outer membrane"/>
    <property type="evidence" value="ECO:0007669"/>
    <property type="project" value="InterPro"/>
</dbReference>
<dbReference type="CDD" id="cd07306">
    <property type="entry name" value="Porin3_VDAC"/>
    <property type="match status" value="1"/>
</dbReference>
<dbReference type="GO" id="GO:0008308">
    <property type="term" value="F:voltage-gated monoatomic anion channel activity"/>
    <property type="evidence" value="ECO:0007669"/>
    <property type="project" value="InterPro"/>
</dbReference>
<dbReference type="InterPro" id="IPR023614">
    <property type="entry name" value="Porin_dom_sf"/>
</dbReference>
<keyword evidence="3" id="KW-1185">Reference proteome</keyword>
<dbReference type="InterPro" id="IPR001925">
    <property type="entry name" value="Porin_Euk"/>
</dbReference>
<sequence length="259" mass="28597">MSSSPGLFIDIGRKAKDLLYKDYAQQPPFHLRYQNFDCCFDLACQVEDIVPGLQTVFRFTIPDSGKVELRFLHNYIGITSGIELKAFSSDTTGLDTKLKAKRPSESGFDPFVNFSGVIGSKLFSLGGEVAFDVSDQTIAKYKAGLSFNSDFLIASLTLNDRNTLRASYYKAVNPQNRTAIAAELKYGFSNNGKTTFAVGGQRALFPSTLVKARMDTNGKVGALIQQDILKKFYLTISGEVDFRDMNRLPKVGFSMALVP</sequence>
<comment type="caution">
    <text evidence="2">The sequence shown here is derived from an EMBL/GenBank/DDBJ whole genome shotgun (WGS) entry which is preliminary data.</text>
</comment>
<evidence type="ECO:0000256" key="1">
    <source>
        <dbReference type="ARBA" id="ARBA00009624"/>
    </source>
</evidence>
<dbReference type="PANTHER" id="PTHR11743">
    <property type="entry name" value="VOLTAGE-DEPENDENT ANION-SELECTIVE CHANNEL"/>
    <property type="match status" value="1"/>
</dbReference>
<proteinExistence type="inferred from homology"/>
<name>A0A5C7H0Y5_9ROSI</name>
<accession>A0A5C7H0Y5</accession>
<reference evidence="3" key="1">
    <citation type="journal article" date="2019" name="Gigascience">
        <title>De novo genome assembly of the endangered Acer yangbiense, a plant species with extremely small populations endemic to Yunnan Province, China.</title>
        <authorList>
            <person name="Yang J."/>
            <person name="Wariss H.M."/>
            <person name="Tao L."/>
            <person name="Zhang R."/>
            <person name="Yun Q."/>
            <person name="Hollingsworth P."/>
            <person name="Dao Z."/>
            <person name="Luo G."/>
            <person name="Guo H."/>
            <person name="Ma Y."/>
            <person name="Sun W."/>
        </authorList>
    </citation>
    <scope>NUCLEOTIDE SEQUENCE [LARGE SCALE GENOMIC DNA]</scope>
    <source>
        <strain evidence="3">cv. Malutang</strain>
    </source>
</reference>
<dbReference type="PANTHER" id="PTHR11743:SF35">
    <property type="entry name" value="PORIN_VOLTAGE-DEPENDENT ANION-SELECTIVE CHANNEL PROTEIN"/>
    <property type="match status" value="1"/>
</dbReference>
<evidence type="ECO:0000313" key="3">
    <source>
        <dbReference type="Proteomes" id="UP000323000"/>
    </source>
</evidence>
<evidence type="ECO:0000313" key="2">
    <source>
        <dbReference type="EMBL" id="TXG50425.1"/>
    </source>
</evidence>
<comment type="similarity">
    <text evidence="1">Belongs to the eukaryotic mitochondrial porin (TC 1.B.8.1) family.</text>
</comment>
<dbReference type="Pfam" id="PF01459">
    <property type="entry name" value="Porin_3"/>
    <property type="match status" value="1"/>
</dbReference>
<dbReference type="Proteomes" id="UP000323000">
    <property type="component" value="Chromosome 11"/>
</dbReference>